<name>D0LKV0_HALO1</name>
<dbReference type="InterPro" id="IPR050923">
    <property type="entry name" value="Cell_Proc_Reg/RNA_Proc"/>
</dbReference>
<dbReference type="Pfam" id="PF00498">
    <property type="entry name" value="FHA"/>
    <property type="match status" value="1"/>
</dbReference>
<dbReference type="CDD" id="cd00060">
    <property type="entry name" value="FHA"/>
    <property type="match status" value="1"/>
</dbReference>
<dbReference type="PROSITE" id="PS50006">
    <property type="entry name" value="FHA_DOMAIN"/>
    <property type="match status" value="1"/>
</dbReference>
<reference evidence="2 3" key="1">
    <citation type="journal article" date="2010" name="Stand. Genomic Sci.">
        <title>Complete genome sequence of Haliangium ochraceum type strain (SMP-2).</title>
        <authorList>
            <consortium name="US DOE Joint Genome Institute (JGI-PGF)"/>
            <person name="Ivanova N."/>
            <person name="Daum C."/>
            <person name="Lang E."/>
            <person name="Abt B."/>
            <person name="Kopitz M."/>
            <person name="Saunders E."/>
            <person name="Lapidus A."/>
            <person name="Lucas S."/>
            <person name="Glavina Del Rio T."/>
            <person name="Nolan M."/>
            <person name="Tice H."/>
            <person name="Copeland A."/>
            <person name="Cheng J.F."/>
            <person name="Chen F."/>
            <person name="Bruce D."/>
            <person name="Goodwin L."/>
            <person name="Pitluck S."/>
            <person name="Mavromatis K."/>
            <person name="Pati A."/>
            <person name="Mikhailova N."/>
            <person name="Chen A."/>
            <person name="Palaniappan K."/>
            <person name="Land M."/>
            <person name="Hauser L."/>
            <person name="Chang Y.J."/>
            <person name="Jeffries C.D."/>
            <person name="Detter J.C."/>
            <person name="Brettin T."/>
            <person name="Rohde M."/>
            <person name="Goker M."/>
            <person name="Bristow J."/>
            <person name="Markowitz V."/>
            <person name="Eisen J.A."/>
            <person name="Hugenholtz P."/>
            <person name="Kyrpides N.C."/>
            <person name="Klenk H.P."/>
        </authorList>
    </citation>
    <scope>NUCLEOTIDE SEQUENCE [LARGE SCALE GENOMIC DNA]</scope>
    <source>
        <strain evidence="3">DSM 14365 / CIP 107738 / JCM 11303 / AJ 13395 / SMP-2</strain>
    </source>
</reference>
<dbReference type="HOGENOM" id="CLU_1568089_0_0_7"/>
<sequence>MDQAERYLQLTLLGREGFLQAVAPAALIRKRDGVGSDSRPRDRLISGYSEDTLLAHLDGGPRATGTLGSDFEVYPLLKKLGAPFADMITIGRTSNNDVVLKDVTVSRFHAYFRERESAWVVADAGSKNGTHLRGSELVARKEEDVQSGDSVRIGDIVTTFYTANDLFEVLSSAG</sequence>
<dbReference type="KEGG" id="hoh:Hoch_4172"/>
<dbReference type="Gene3D" id="2.60.200.20">
    <property type="match status" value="1"/>
</dbReference>
<evidence type="ECO:0000313" key="3">
    <source>
        <dbReference type="Proteomes" id="UP000001880"/>
    </source>
</evidence>
<dbReference type="SMART" id="SM00240">
    <property type="entry name" value="FHA"/>
    <property type="match status" value="1"/>
</dbReference>
<accession>D0LKV0</accession>
<organism evidence="2 3">
    <name type="scientific">Haliangium ochraceum (strain DSM 14365 / JCM 11303 / SMP-2)</name>
    <dbReference type="NCBI Taxonomy" id="502025"/>
    <lineage>
        <taxon>Bacteria</taxon>
        <taxon>Pseudomonadati</taxon>
        <taxon>Myxococcota</taxon>
        <taxon>Polyangia</taxon>
        <taxon>Haliangiales</taxon>
        <taxon>Kofleriaceae</taxon>
        <taxon>Haliangium</taxon>
    </lineage>
</organism>
<dbReference type="Proteomes" id="UP000001880">
    <property type="component" value="Chromosome"/>
</dbReference>
<dbReference type="EMBL" id="CP001804">
    <property type="protein sequence ID" value="ACY16670.1"/>
    <property type="molecule type" value="Genomic_DNA"/>
</dbReference>
<dbReference type="eggNOG" id="COG1716">
    <property type="taxonomic scope" value="Bacteria"/>
</dbReference>
<gene>
    <name evidence="2" type="ordered locus">Hoch_4172</name>
</gene>
<dbReference type="AlphaFoldDB" id="D0LKV0"/>
<keyword evidence="3" id="KW-1185">Reference proteome</keyword>
<dbReference type="STRING" id="502025.Hoch_4172"/>
<protein>
    <submittedName>
        <fullName evidence="2">FHA domain containing protein</fullName>
    </submittedName>
</protein>
<dbReference type="InterPro" id="IPR008984">
    <property type="entry name" value="SMAD_FHA_dom_sf"/>
</dbReference>
<proteinExistence type="predicted"/>
<evidence type="ECO:0000313" key="2">
    <source>
        <dbReference type="EMBL" id="ACY16670.1"/>
    </source>
</evidence>
<dbReference type="SUPFAM" id="SSF49879">
    <property type="entry name" value="SMAD/FHA domain"/>
    <property type="match status" value="1"/>
</dbReference>
<feature type="domain" description="FHA" evidence="1">
    <location>
        <begin position="88"/>
        <end position="137"/>
    </location>
</feature>
<evidence type="ECO:0000259" key="1">
    <source>
        <dbReference type="PROSITE" id="PS50006"/>
    </source>
</evidence>
<dbReference type="PANTHER" id="PTHR23308">
    <property type="entry name" value="NUCLEAR INHIBITOR OF PROTEIN PHOSPHATASE-1"/>
    <property type="match status" value="1"/>
</dbReference>
<dbReference type="InterPro" id="IPR000253">
    <property type="entry name" value="FHA_dom"/>
</dbReference>